<evidence type="ECO:0000256" key="5">
    <source>
        <dbReference type="ARBA" id="ARBA00022723"/>
    </source>
</evidence>
<keyword evidence="5" id="KW-0479">Metal-binding</keyword>
<feature type="domain" description="DDE Tnp4" evidence="8">
    <location>
        <begin position="194"/>
        <end position="341"/>
    </location>
</feature>
<evidence type="ECO:0000256" key="4">
    <source>
        <dbReference type="ARBA" id="ARBA00022722"/>
    </source>
</evidence>
<comment type="caution">
    <text evidence="9">The sequence shown here is derived from an EMBL/GenBank/DDBJ whole genome shotgun (WGS) entry which is preliminary data.</text>
</comment>
<evidence type="ECO:0000259" key="8">
    <source>
        <dbReference type="Pfam" id="PF13359"/>
    </source>
</evidence>
<dbReference type="GO" id="GO:0046872">
    <property type="term" value="F:metal ion binding"/>
    <property type="evidence" value="ECO:0007669"/>
    <property type="project" value="UniProtKB-KW"/>
</dbReference>
<evidence type="ECO:0000256" key="6">
    <source>
        <dbReference type="ARBA" id="ARBA00022801"/>
    </source>
</evidence>
<dbReference type="InterPro" id="IPR027806">
    <property type="entry name" value="HARBI1_dom"/>
</dbReference>
<proteinExistence type="inferred from homology"/>
<keyword evidence="7" id="KW-0539">Nucleus</keyword>
<dbReference type="EMBL" id="JANEYF010003093">
    <property type="protein sequence ID" value="KAJ8939389.1"/>
    <property type="molecule type" value="Genomic_DNA"/>
</dbReference>
<sequence length="392" mass="45103">MNKSYVILMDKVAIEAFLFSADFGEDNYLLASSSSSDSDSECCCSEESSSSAENVPLKRPRVEGFAEVDVPQFSDSEFKNHFRVSRATCQKIIELIHDDFYSDHKGGWEKITPVKAAYILLWYLGNRETFKLISERFKITQSCVYNIVKVGCRNLSSKFNEYIKWPESDQYEEESESIYEICEIYGIIGAIGVSHIKILRPRENQEHYTNVKNYHSIAVQGVVGHNKKFFDLYVGEGSLEPVELLQKSYLVSKAEDGFFGDYFLVGNNSYPNLPWLIIPFDNGGNLTAKQMEFNQHHECAHRLFSNTFGQLKARFQRLNIFENKDIPFIISCIKTVCVIHNICMDYEDDCELFVEDDGIFIYDVEDEVVDNSDGGKRMEVFNLFLETDRTNM</sequence>
<organism evidence="9 10">
    <name type="scientific">Rhamnusium bicolor</name>
    <dbReference type="NCBI Taxonomy" id="1586634"/>
    <lineage>
        <taxon>Eukaryota</taxon>
        <taxon>Metazoa</taxon>
        <taxon>Ecdysozoa</taxon>
        <taxon>Arthropoda</taxon>
        <taxon>Hexapoda</taxon>
        <taxon>Insecta</taxon>
        <taxon>Pterygota</taxon>
        <taxon>Neoptera</taxon>
        <taxon>Endopterygota</taxon>
        <taxon>Coleoptera</taxon>
        <taxon>Polyphaga</taxon>
        <taxon>Cucujiformia</taxon>
        <taxon>Chrysomeloidea</taxon>
        <taxon>Cerambycidae</taxon>
        <taxon>Lepturinae</taxon>
        <taxon>Rhagiini</taxon>
        <taxon>Rhamnusium</taxon>
    </lineage>
</organism>
<dbReference type="Proteomes" id="UP001162156">
    <property type="component" value="Unassembled WGS sequence"/>
</dbReference>
<dbReference type="Pfam" id="PF13359">
    <property type="entry name" value="DDE_Tnp_4"/>
    <property type="match status" value="1"/>
</dbReference>
<comment type="cofactor">
    <cofactor evidence="1">
        <name>a divalent metal cation</name>
        <dbReference type="ChEBI" id="CHEBI:60240"/>
    </cofactor>
</comment>
<evidence type="ECO:0000313" key="9">
    <source>
        <dbReference type="EMBL" id="KAJ8939389.1"/>
    </source>
</evidence>
<keyword evidence="4" id="KW-0540">Nuclease</keyword>
<dbReference type="InterPro" id="IPR045249">
    <property type="entry name" value="HARBI1-like"/>
</dbReference>
<dbReference type="PANTHER" id="PTHR22930:SF85">
    <property type="entry name" value="GH03217P-RELATED"/>
    <property type="match status" value="1"/>
</dbReference>
<dbReference type="AlphaFoldDB" id="A0AAV8XLM3"/>
<protein>
    <recommendedName>
        <fullName evidence="8">DDE Tnp4 domain-containing protein</fullName>
    </recommendedName>
</protein>
<evidence type="ECO:0000256" key="7">
    <source>
        <dbReference type="ARBA" id="ARBA00023242"/>
    </source>
</evidence>
<comment type="subcellular location">
    <subcellularLocation>
        <location evidence="2">Nucleus</location>
    </subcellularLocation>
</comment>
<reference evidence="9" key="1">
    <citation type="journal article" date="2023" name="Insect Mol. Biol.">
        <title>Genome sequencing provides insights into the evolution of gene families encoding plant cell wall-degrading enzymes in longhorned beetles.</title>
        <authorList>
            <person name="Shin N.R."/>
            <person name="Okamura Y."/>
            <person name="Kirsch R."/>
            <person name="Pauchet Y."/>
        </authorList>
    </citation>
    <scope>NUCLEOTIDE SEQUENCE</scope>
    <source>
        <strain evidence="9">RBIC_L_NR</strain>
    </source>
</reference>
<accession>A0AAV8XLM3</accession>
<gene>
    <name evidence="9" type="ORF">NQ314_011135</name>
</gene>
<dbReference type="GO" id="GO:0005634">
    <property type="term" value="C:nucleus"/>
    <property type="evidence" value="ECO:0007669"/>
    <property type="project" value="UniProtKB-SubCell"/>
</dbReference>
<evidence type="ECO:0000256" key="2">
    <source>
        <dbReference type="ARBA" id="ARBA00004123"/>
    </source>
</evidence>
<name>A0AAV8XLM3_9CUCU</name>
<dbReference type="PANTHER" id="PTHR22930">
    <property type="match status" value="1"/>
</dbReference>
<keyword evidence="10" id="KW-1185">Reference proteome</keyword>
<comment type="similarity">
    <text evidence="3">Belongs to the HARBI1 family.</text>
</comment>
<keyword evidence="6" id="KW-0378">Hydrolase</keyword>
<evidence type="ECO:0000256" key="3">
    <source>
        <dbReference type="ARBA" id="ARBA00006958"/>
    </source>
</evidence>
<evidence type="ECO:0000313" key="10">
    <source>
        <dbReference type="Proteomes" id="UP001162156"/>
    </source>
</evidence>
<evidence type="ECO:0000256" key="1">
    <source>
        <dbReference type="ARBA" id="ARBA00001968"/>
    </source>
</evidence>
<dbReference type="GO" id="GO:0016787">
    <property type="term" value="F:hydrolase activity"/>
    <property type="evidence" value="ECO:0007669"/>
    <property type="project" value="UniProtKB-KW"/>
</dbReference>
<dbReference type="GO" id="GO:0004518">
    <property type="term" value="F:nuclease activity"/>
    <property type="evidence" value="ECO:0007669"/>
    <property type="project" value="UniProtKB-KW"/>
</dbReference>